<name>A0A419UWH7_9BACL</name>
<protein>
    <submittedName>
        <fullName evidence="1">Uncharacterized protein</fullName>
    </submittedName>
</protein>
<dbReference type="Proteomes" id="UP000285120">
    <property type="component" value="Unassembled WGS sequence"/>
</dbReference>
<evidence type="ECO:0000313" key="2">
    <source>
        <dbReference type="Proteomes" id="UP000285120"/>
    </source>
</evidence>
<gene>
    <name evidence="1" type="ORF">ATL39_2912</name>
</gene>
<comment type="caution">
    <text evidence="1">The sequence shown here is derived from an EMBL/GenBank/DDBJ whole genome shotgun (WGS) entry which is preliminary data.</text>
</comment>
<reference evidence="1 2" key="1">
    <citation type="submission" date="2018-09" db="EMBL/GenBank/DDBJ databases">
        <title>Genomic Encyclopedia of Archaeal and Bacterial Type Strains, Phase II (KMG-II): from individual species to whole genera.</title>
        <authorList>
            <person name="Goeker M."/>
        </authorList>
    </citation>
    <scope>NUCLEOTIDE SEQUENCE [LARGE SCALE GENOMIC DNA]</scope>
    <source>
        <strain evidence="1 2">DSM 17008</strain>
    </source>
</reference>
<organism evidence="1 2">
    <name type="scientific">Sinobaca qinghaiensis</name>
    <dbReference type="NCBI Taxonomy" id="342944"/>
    <lineage>
        <taxon>Bacteria</taxon>
        <taxon>Bacillati</taxon>
        <taxon>Bacillota</taxon>
        <taxon>Bacilli</taxon>
        <taxon>Bacillales</taxon>
        <taxon>Sporolactobacillaceae</taxon>
        <taxon>Sinobaca</taxon>
    </lineage>
</organism>
<sequence>MVTKTGIQPACAELLAIQTAIERKFSGSVTVQIFESALIIIIYTGGLQ</sequence>
<dbReference type="AlphaFoldDB" id="A0A419UWH7"/>
<accession>A0A419UWH7</accession>
<evidence type="ECO:0000313" key="1">
    <source>
        <dbReference type="EMBL" id="RKD69493.1"/>
    </source>
</evidence>
<proteinExistence type="predicted"/>
<keyword evidence="2" id="KW-1185">Reference proteome</keyword>
<dbReference type="EMBL" id="RAPK01000011">
    <property type="protein sequence ID" value="RKD69493.1"/>
    <property type="molecule type" value="Genomic_DNA"/>
</dbReference>